<dbReference type="PANTHER" id="PTHR37300">
    <property type="entry name" value="UPF0291 PROTEIN CBO2609/CLC_2481"/>
    <property type="match status" value="1"/>
</dbReference>
<keyword evidence="1" id="KW-0963">Cytoplasm</keyword>
<dbReference type="AlphaFoldDB" id="A0A645GG12"/>
<gene>
    <name evidence="2" type="ORF">SDC9_172121</name>
</gene>
<evidence type="ECO:0000313" key="2">
    <source>
        <dbReference type="EMBL" id="MPN24719.1"/>
    </source>
</evidence>
<comment type="caution">
    <text evidence="2">The sequence shown here is derived from an EMBL/GenBank/DDBJ whole genome shotgun (WGS) entry which is preliminary data.</text>
</comment>
<accession>A0A645GG12</accession>
<dbReference type="HAMAP" id="MF_01103">
    <property type="entry name" value="UPF0291"/>
    <property type="match status" value="1"/>
</dbReference>
<protein>
    <submittedName>
        <fullName evidence="2">Uncharacterized protein</fullName>
    </submittedName>
</protein>
<name>A0A645GG12_9ZZZZ</name>
<proteinExistence type="inferred from homology"/>
<evidence type="ECO:0000256" key="1">
    <source>
        <dbReference type="ARBA" id="ARBA00022490"/>
    </source>
</evidence>
<reference evidence="2" key="1">
    <citation type="submission" date="2019-08" db="EMBL/GenBank/DDBJ databases">
        <authorList>
            <person name="Kucharzyk K."/>
            <person name="Murdoch R.W."/>
            <person name="Higgins S."/>
            <person name="Loffler F."/>
        </authorList>
    </citation>
    <scope>NUCLEOTIDE SEQUENCE</scope>
</reference>
<dbReference type="EMBL" id="VSSQ01073654">
    <property type="protein sequence ID" value="MPN24719.1"/>
    <property type="molecule type" value="Genomic_DNA"/>
</dbReference>
<dbReference type="PANTHER" id="PTHR37300:SF1">
    <property type="entry name" value="UPF0291 PROTEIN YNZC"/>
    <property type="match status" value="1"/>
</dbReference>
<dbReference type="Gene3D" id="1.10.287.540">
    <property type="entry name" value="Helix hairpin bin"/>
    <property type="match status" value="1"/>
</dbReference>
<dbReference type="Pfam" id="PF05979">
    <property type="entry name" value="DUF896"/>
    <property type="match status" value="1"/>
</dbReference>
<sequence length="70" mass="8555">MFDQKKLDRINFLAKKNKEEGLTKEELAEREVLRKEYLENFRAHFRSRLENVKAVHSQEEYDELTKKNKN</sequence>
<dbReference type="InterPro" id="IPR009242">
    <property type="entry name" value="DUF896"/>
</dbReference>
<organism evidence="2">
    <name type="scientific">bioreactor metagenome</name>
    <dbReference type="NCBI Taxonomy" id="1076179"/>
    <lineage>
        <taxon>unclassified sequences</taxon>
        <taxon>metagenomes</taxon>
        <taxon>ecological metagenomes</taxon>
    </lineage>
</organism>
<dbReference type="SUPFAM" id="SSF158221">
    <property type="entry name" value="YnzC-like"/>
    <property type="match status" value="1"/>
</dbReference>